<gene>
    <name evidence="1" type="ORF">GT347_23665</name>
</gene>
<reference evidence="1 2" key="1">
    <citation type="submission" date="2020-01" db="EMBL/GenBank/DDBJ databases">
        <title>Genome sequencing of strain KACC 21265.</title>
        <authorList>
            <person name="Heo J."/>
            <person name="Kim S.-J."/>
            <person name="Kim J.-S."/>
            <person name="Hong S.-B."/>
            <person name="Kwon S.-W."/>
        </authorList>
    </citation>
    <scope>NUCLEOTIDE SEQUENCE [LARGE SCALE GENOMIC DNA]</scope>
    <source>
        <strain evidence="1 2">KACC 21265</strain>
    </source>
</reference>
<protein>
    <submittedName>
        <fullName evidence="1">Uncharacterized protein</fullName>
    </submittedName>
</protein>
<dbReference type="Proteomes" id="UP000464787">
    <property type="component" value="Chromosome"/>
</dbReference>
<name>A0A857JDH2_9BURK</name>
<dbReference type="AlphaFoldDB" id="A0A857JDH2"/>
<dbReference type="EMBL" id="CP047650">
    <property type="protein sequence ID" value="QHJ00716.1"/>
    <property type="molecule type" value="Genomic_DNA"/>
</dbReference>
<evidence type="ECO:0000313" key="2">
    <source>
        <dbReference type="Proteomes" id="UP000464787"/>
    </source>
</evidence>
<evidence type="ECO:0000313" key="1">
    <source>
        <dbReference type="EMBL" id="QHJ00716.1"/>
    </source>
</evidence>
<sequence>MDSRFPGLPPRLPDTGTSGCTAAELIQKIRSCEKKEAPALVAALRAMMECQPPVNAAHRVDAGKVPAGHEAELQALVDRAFRVEHHQACIAAIARLFNELEADARRDPVALALAIQHDELTLWGNHPAEVLSAHMPHLIETMLAWGLIDARHAPLARTAARRVAHYEALYQGRLGMTPEPELALTGARRTRLFTARLLRAAMDPASLATTLADPDRWASLIGLPQLQGPMHLSAYRALIKDLFGLVDDMQASAFLEVQHCELLRGLIPDIVRARHRQDRAKHRIPDDWNAHDQNTSAFDADALVSALRSLPTFDDARLRELKSAVKDFYRHGRMTHPEFDFAARFGPMTQCLQEDAGKARAFLICLKKRGF</sequence>
<proteinExistence type="predicted"/>
<dbReference type="KEGG" id="xyk:GT347_23665"/>
<organism evidence="1 2">
    <name type="scientific">Xylophilus rhododendri</name>
    <dbReference type="NCBI Taxonomy" id="2697032"/>
    <lineage>
        <taxon>Bacteria</taxon>
        <taxon>Pseudomonadati</taxon>
        <taxon>Pseudomonadota</taxon>
        <taxon>Betaproteobacteria</taxon>
        <taxon>Burkholderiales</taxon>
        <taxon>Xylophilus</taxon>
    </lineage>
</organism>
<keyword evidence="2" id="KW-1185">Reference proteome</keyword>
<accession>A0A857JDH2</accession>
<dbReference type="RefSeq" id="WP_160554525.1">
    <property type="nucleotide sequence ID" value="NZ_CP047650.1"/>
</dbReference>